<dbReference type="InterPro" id="IPR000835">
    <property type="entry name" value="HTH_MarR-typ"/>
</dbReference>
<evidence type="ECO:0000259" key="1">
    <source>
        <dbReference type="PROSITE" id="PS50995"/>
    </source>
</evidence>
<dbReference type="EMBL" id="JAKXMK010000027">
    <property type="protein sequence ID" value="MCH6169618.1"/>
    <property type="molecule type" value="Genomic_DNA"/>
</dbReference>
<proteinExistence type="predicted"/>
<dbReference type="Pfam" id="PF12802">
    <property type="entry name" value="MarR_2"/>
    <property type="match status" value="1"/>
</dbReference>
<dbReference type="Proteomes" id="UP001299970">
    <property type="component" value="Unassembled WGS sequence"/>
</dbReference>
<dbReference type="PROSITE" id="PS50995">
    <property type="entry name" value="HTH_MARR_2"/>
    <property type="match status" value="1"/>
</dbReference>
<reference evidence="2 3" key="1">
    <citation type="submission" date="2022-03" db="EMBL/GenBank/DDBJ databases">
        <title>Pseudonocardia alaer sp. nov., a novel actinomycete isolated from reed forest soil.</title>
        <authorList>
            <person name="Wang L."/>
        </authorList>
    </citation>
    <scope>NUCLEOTIDE SEQUENCE [LARGE SCALE GENOMIC DNA]</scope>
    <source>
        <strain evidence="2 3">Y-16303</strain>
    </source>
</reference>
<feature type="domain" description="HTH marR-type" evidence="1">
    <location>
        <begin position="11"/>
        <end position="149"/>
    </location>
</feature>
<name>A0ABS9TMJ5_9PSEU</name>
<dbReference type="SUPFAM" id="SSF46785">
    <property type="entry name" value="Winged helix' DNA-binding domain"/>
    <property type="match status" value="1"/>
</dbReference>
<dbReference type="PRINTS" id="PR00598">
    <property type="entry name" value="HTHMARR"/>
</dbReference>
<organism evidence="2 3">
    <name type="scientific">Pseudonocardia alaniniphila</name>
    <dbReference type="NCBI Taxonomy" id="75291"/>
    <lineage>
        <taxon>Bacteria</taxon>
        <taxon>Bacillati</taxon>
        <taxon>Actinomycetota</taxon>
        <taxon>Actinomycetes</taxon>
        <taxon>Pseudonocardiales</taxon>
        <taxon>Pseudonocardiaceae</taxon>
        <taxon>Pseudonocardia</taxon>
    </lineage>
</organism>
<keyword evidence="3" id="KW-1185">Reference proteome</keyword>
<dbReference type="Gene3D" id="1.10.10.10">
    <property type="entry name" value="Winged helix-like DNA-binding domain superfamily/Winged helix DNA-binding domain"/>
    <property type="match status" value="1"/>
</dbReference>
<evidence type="ECO:0000313" key="2">
    <source>
        <dbReference type="EMBL" id="MCH6169618.1"/>
    </source>
</evidence>
<dbReference type="RefSeq" id="WP_241040258.1">
    <property type="nucleotide sequence ID" value="NZ_BAAAJF010000015.1"/>
</dbReference>
<dbReference type="PANTHER" id="PTHR33164">
    <property type="entry name" value="TRANSCRIPTIONAL REGULATOR, MARR FAMILY"/>
    <property type="match status" value="1"/>
</dbReference>
<sequence>MDGDEERWLTPDELQTWLSYVATTTLLEAALDRQLQREASMSHAYYQILAMLSDSPRRTLRMSDLAAVTQSSQSRLSHAVARLEGNGWIRRVPCLDDRRSTLAQLTDEGFAALAEAAPGHVRTVRELMFDRLTPEQVSQLREICTAVLGGLTVEHRGKALLESIIERSGEAAGKVEHPCPGPGVS</sequence>
<dbReference type="PANTHER" id="PTHR33164:SF99">
    <property type="entry name" value="MARR FAMILY REGULATORY PROTEIN"/>
    <property type="match status" value="1"/>
</dbReference>
<comment type="caution">
    <text evidence="2">The sequence shown here is derived from an EMBL/GenBank/DDBJ whole genome shotgun (WGS) entry which is preliminary data.</text>
</comment>
<dbReference type="InterPro" id="IPR036390">
    <property type="entry name" value="WH_DNA-bd_sf"/>
</dbReference>
<accession>A0ABS9TMJ5</accession>
<dbReference type="InterPro" id="IPR039422">
    <property type="entry name" value="MarR/SlyA-like"/>
</dbReference>
<dbReference type="InterPro" id="IPR036388">
    <property type="entry name" value="WH-like_DNA-bd_sf"/>
</dbReference>
<dbReference type="InterPro" id="IPR018247">
    <property type="entry name" value="EF_Hand_1_Ca_BS"/>
</dbReference>
<evidence type="ECO:0000313" key="3">
    <source>
        <dbReference type="Proteomes" id="UP001299970"/>
    </source>
</evidence>
<dbReference type="SMART" id="SM00347">
    <property type="entry name" value="HTH_MARR"/>
    <property type="match status" value="1"/>
</dbReference>
<gene>
    <name evidence="2" type="ORF">MMF94_28285</name>
</gene>
<protein>
    <submittedName>
        <fullName evidence="2">MarR family transcriptional regulator</fullName>
    </submittedName>
</protein>
<dbReference type="PROSITE" id="PS00018">
    <property type="entry name" value="EF_HAND_1"/>
    <property type="match status" value="1"/>
</dbReference>